<evidence type="ECO:0000313" key="4">
    <source>
        <dbReference type="Proteomes" id="UP000463857"/>
    </source>
</evidence>
<keyword evidence="4" id="KW-1185">Reference proteome</keyword>
<dbReference type="AlphaFoldDB" id="A0A7L4YPE0"/>
<dbReference type="Pfam" id="PF08044">
    <property type="entry name" value="DUF1707"/>
    <property type="match status" value="1"/>
</dbReference>
<dbReference type="PANTHER" id="PTHR40763:SF4">
    <property type="entry name" value="DUF1707 DOMAIN-CONTAINING PROTEIN"/>
    <property type="match status" value="1"/>
</dbReference>
<dbReference type="OrthoDB" id="4772576at2"/>
<dbReference type="KEGG" id="eke:EK0264_11000"/>
<proteinExistence type="predicted"/>
<dbReference type="EMBL" id="CP047156">
    <property type="protein sequence ID" value="QHC00763.1"/>
    <property type="molecule type" value="Genomic_DNA"/>
</dbReference>
<feature type="domain" description="Cell wall-active antibiotics response LiaF-like C-terminal" evidence="2">
    <location>
        <begin position="92"/>
        <end position="155"/>
    </location>
</feature>
<protein>
    <submittedName>
        <fullName evidence="3">DUF1707 domain-containing protein</fullName>
    </submittedName>
</protein>
<dbReference type="Proteomes" id="UP000463857">
    <property type="component" value="Chromosome"/>
</dbReference>
<dbReference type="InParanoid" id="A0A7L4YPE0"/>
<dbReference type="InterPro" id="IPR024425">
    <property type="entry name" value="LiaF-like_C"/>
</dbReference>
<dbReference type="PANTHER" id="PTHR40763">
    <property type="entry name" value="MEMBRANE PROTEIN-RELATED"/>
    <property type="match status" value="1"/>
</dbReference>
<sequence length="202" mass="22090">MSLAGWENDDPRTRLVAHRDEVIRDLLRAVGDGRLSFAEYCDRADAVAAATSDSEIDSAHAGIPAGATAPTDTQVQSRTLLALFGDVRRAGSWRVGSETVVYSVFGNAVLDLRAARLEPGDVEITFFGIFGDSRVIVPDGVEVTNEGITVFGDHRTDVRGDPRPGTPRVVVRHYLLFGDSRVVSESSTEHWLARLRKKLDRD</sequence>
<evidence type="ECO:0000259" key="2">
    <source>
        <dbReference type="Pfam" id="PF09922"/>
    </source>
</evidence>
<evidence type="ECO:0000313" key="3">
    <source>
        <dbReference type="EMBL" id="QHC00763.1"/>
    </source>
</evidence>
<gene>
    <name evidence="3" type="ORF">EK0264_11000</name>
</gene>
<evidence type="ECO:0000259" key="1">
    <source>
        <dbReference type="Pfam" id="PF08044"/>
    </source>
</evidence>
<feature type="domain" description="DUF1707" evidence="1">
    <location>
        <begin position="17"/>
        <end position="64"/>
    </location>
</feature>
<reference evidence="3 4" key="1">
    <citation type="journal article" date="2018" name="Int. J. Syst. Evol. Microbiol.">
        <title>Epidermidibacterium keratini gen. nov., sp. nov., a member of the family Sporichthyaceae, isolated from keratin epidermis.</title>
        <authorList>
            <person name="Lee D.G."/>
            <person name="Trujillo M.E."/>
            <person name="Kang S."/>
            <person name="Nam J.J."/>
            <person name="Kim Y.J."/>
        </authorList>
    </citation>
    <scope>NUCLEOTIDE SEQUENCE [LARGE SCALE GENOMIC DNA]</scope>
    <source>
        <strain evidence="3 4">EPI-7</strain>
    </source>
</reference>
<accession>A0A7L4YPE0</accession>
<dbReference type="RefSeq" id="WP_159545568.1">
    <property type="nucleotide sequence ID" value="NZ_CP047156.1"/>
</dbReference>
<name>A0A7L4YPE0_9ACTN</name>
<dbReference type="Pfam" id="PF09922">
    <property type="entry name" value="LiaF-like_C"/>
    <property type="match status" value="1"/>
</dbReference>
<organism evidence="3 4">
    <name type="scientific">Epidermidibacterium keratini</name>
    <dbReference type="NCBI Taxonomy" id="1891644"/>
    <lineage>
        <taxon>Bacteria</taxon>
        <taxon>Bacillati</taxon>
        <taxon>Actinomycetota</taxon>
        <taxon>Actinomycetes</taxon>
        <taxon>Sporichthyales</taxon>
        <taxon>Sporichthyaceae</taxon>
        <taxon>Epidermidibacterium</taxon>
    </lineage>
</organism>
<dbReference type="InterPro" id="IPR012551">
    <property type="entry name" value="DUF1707_SHOCT-like"/>
</dbReference>